<name>A0A0A9DE03_ARUDO</name>
<protein>
    <submittedName>
        <fullName evidence="1">Uncharacterized protein</fullName>
    </submittedName>
</protein>
<dbReference type="AlphaFoldDB" id="A0A0A9DE03"/>
<dbReference type="EMBL" id="GBRH01211081">
    <property type="protein sequence ID" value="JAD86814.1"/>
    <property type="molecule type" value="Transcribed_RNA"/>
</dbReference>
<reference evidence="1" key="2">
    <citation type="journal article" date="2015" name="Data Brief">
        <title>Shoot transcriptome of the giant reed, Arundo donax.</title>
        <authorList>
            <person name="Barrero R.A."/>
            <person name="Guerrero F.D."/>
            <person name="Moolhuijzen P."/>
            <person name="Goolsby J.A."/>
            <person name="Tidwell J."/>
            <person name="Bellgard S.E."/>
            <person name="Bellgard M.I."/>
        </authorList>
    </citation>
    <scope>NUCLEOTIDE SEQUENCE</scope>
    <source>
        <tissue evidence="1">Shoot tissue taken approximately 20 cm above the soil surface</tissue>
    </source>
</reference>
<proteinExistence type="predicted"/>
<organism evidence="1">
    <name type="scientific">Arundo donax</name>
    <name type="common">Giant reed</name>
    <name type="synonym">Donax arundinaceus</name>
    <dbReference type="NCBI Taxonomy" id="35708"/>
    <lineage>
        <taxon>Eukaryota</taxon>
        <taxon>Viridiplantae</taxon>
        <taxon>Streptophyta</taxon>
        <taxon>Embryophyta</taxon>
        <taxon>Tracheophyta</taxon>
        <taxon>Spermatophyta</taxon>
        <taxon>Magnoliopsida</taxon>
        <taxon>Liliopsida</taxon>
        <taxon>Poales</taxon>
        <taxon>Poaceae</taxon>
        <taxon>PACMAD clade</taxon>
        <taxon>Arundinoideae</taxon>
        <taxon>Arundineae</taxon>
        <taxon>Arundo</taxon>
    </lineage>
</organism>
<accession>A0A0A9DE03</accession>
<evidence type="ECO:0000313" key="1">
    <source>
        <dbReference type="EMBL" id="JAD86814.1"/>
    </source>
</evidence>
<reference evidence="1" key="1">
    <citation type="submission" date="2014-09" db="EMBL/GenBank/DDBJ databases">
        <authorList>
            <person name="Magalhaes I.L.F."/>
            <person name="Oliveira U."/>
            <person name="Santos F.R."/>
            <person name="Vidigal T.H.D.A."/>
            <person name="Brescovit A.D."/>
            <person name="Santos A.J."/>
        </authorList>
    </citation>
    <scope>NUCLEOTIDE SEQUENCE</scope>
    <source>
        <tissue evidence="1">Shoot tissue taken approximately 20 cm above the soil surface</tissue>
    </source>
</reference>
<sequence>MYSACKTDNKSKCIKMISTSTFLQGPAFDEVCIGGAVCDNTRCIKVSTQY</sequence>